<evidence type="ECO:0000256" key="2">
    <source>
        <dbReference type="ARBA" id="ARBA00022448"/>
    </source>
</evidence>
<evidence type="ECO:0000256" key="6">
    <source>
        <dbReference type="ARBA" id="ARBA00023136"/>
    </source>
</evidence>
<evidence type="ECO:0000256" key="7">
    <source>
        <dbReference type="ARBA" id="ARBA00023237"/>
    </source>
</evidence>
<dbReference type="NCBIfam" id="TIGR04056">
    <property type="entry name" value="OMP_RagA_SusC"/>
    <property type="match status" value="1"/>
</dbReference>
<dbReference type="SUPFAM" id="SSF49464">
    <property type="entry name" value="Carboxypeptidase regulatory domain-like"/>
    <property type="match status" value="1"/>
</dbReference>
<comment type="subcellular location">
    <subcellularLocation>
        <location evidence="1 8">Cell outer membrane</location>
        <topology evidence="1 8">Multi-pass membrane protein</topology>
    </subcellularLocation>
</comment>
<evidence type="ECO:0000313" key="13">
    <source>
        <dbReference type="Proteomes" id="UP001055104"/>
    </source>
</evidence>
<dbReference type="Proteomes" id="UP001055104">
    <property type="component" value="Unassembled WGS sequence"/>
</dbReference>
<dbReference type="SUPFAM" id="SSF56935">
    <property type="entry name" value="Porins"/>
    <property type="match status" value="1"/>
</dbReference>
<evidence type="ECO:0000256" key="3">
    <source>
        <dbReference type="ARBA" id="ARBA00022452"/>
    </source>
</evidence>
<evidence type="ECO:0000256" key="5">
    <source>
        <dbReference type="ARBA" id="ARBA00023077"/>
    </source>
</evidence>
<keyword evidence="5 9" id="KW-0798">TonB box</keyword>
<dbReference type="InterPro" id="IPR012910">
    <property type="entry name" value="Plug_dom"/>
</dbReference>
<evidence type="ECO:0000256" key="1">
    <source>
        <dbReference type="ARBA" id="ARBA00004571"/>
    </source>
</evidence>
<reference evidence="12" key="1">
    <citation type="submission" date="2022-01" db="EMBL/GenBank/DDBJ databases">
        <title>Novel bile acid biosynthetic pathways are enriched in the microbiome of centenarians.</title>
        <authorList>
            <person name="Sato Y."/>
            <person name="Atarashi K."/>
            <person name="Plichta R.D."/>
            <person name="Arai Y."/>
            <person name="Sasajima S."/>
            <person name="Kearney M.S."/>
            <person name="Suda W."/>
            <person name="Takeshita K."/>
            <person name="Sasaki T."/>
            <person name="Okamoto S."/>
            <person name="Skelly N.A."/>
            <person name="Okamura Y."/>
            <person name="Vlamakis H."/>
            <person name="Li Y."/>
            <person name="Tanoue T."/>
            <person name="Takei H."/>
            <person name="Nittono H."/>
            <person name="Narushima S."/>
            <person name="Irie J."/>
            <person name="Itoh H."/>
            <person name="Moriya K."/>
            <person name="Sugiura Y."/>
            <person name="Suematsu M."/>
            <person name="Moritoki N."/>
            <person name="Shibata S."/>
            <person name="Littman R.D."/>
            <person name="Fischbach A.M."/>
            <person name="Uwamino Y."/>
            <person name="Inoue T."/>
            <person name="Honda A."/>
            <person name="Hattori M."/>
            <person name="Murai T."/>
            <person name="Xavier J.R."/>
            <person name="Hirose N."/>
            <person name="Honda K."/>
        </authorList>
    </citation>
    <scope>NUCLEOTIDE SEQUENCE</scope>
    <source>
        <strain evidence="12">CE91-St7</strain>
    </source>
</reference>
<keyword evidence="6 8" id="KW-0472">Membrane</keyword>
<dbReference type="PROSITE" id="PS52016">
    <property type="entry name" value="TONB_DEPENDENT_REC_3"/>
    <property type="match status" value="1"/>
</dbReference>
<keyword evidence="7 8" id="KW-0998">Cell outer membrane</keyword>
<evidence type="ECO:0000313" key="12">
    <source>
        <dbReference type="EMBL" id="GKH82134.1"/>
    </source>
</evidence>
<comment type="similarity">
    <text evidence="8 9">Belongs to the TonB-dependent receptor family.</text>
</comment>
<comment type="caution">
    <text evidence="12">The sequence shown here is derived from an EMBL/GenBank/DDBJ whole genome shotgun (WGS) entry which is preliminary data.</text>
</comment>
<dbReference type="InterPro" id="IPR037066">
    <property type="entry name" value="Plug_dom_sf"/>
</dbReference>
<feature type="domain" description="TonB-dependent receptor plug" evidence="11">
    <location>
        <begin position="97"/>
        <end position="205"/>
    </location>
</feature>
<protein>
    <submittedName>
        <fullName evidence="12">SusC/RagA family TonB-linked outer membrane protein</fullName>
    </submittedName>
</protein>
<dbReference type="Gene3D" id="2.40.170.20">
    <property type="entry name" value="TonB-dependent receptor, beta-barrel domain"/>
    <property type="match status" value="1"/>
</dbReference>
<dbReference type="InterPro" id="IPR023997">
    <property type="entry name" value="TonB-dep_OMP_SusC/RagA_CS"/>
</dbReference>
<accession>A0AA37KGJ0</accession>
<dbReference type="InterPro" id="IPR023996">
    <property type="entry name" value="TonB-dep_OMP_SusC/RagA"/>
</dbReference>
<dbReference type="AlphaFoldDB" id="A0AA37KGJ0"/>
<evidence type="ECO:0000256" key="8">
    <source>
        <dbReference type="PROSITE-ProRule" id="PRU01360"/>
    </source>
</evidence>
<gene>
    <name evidence="12" type="ORF">CE91St7_30180</name>
</gene>
<evidence type="ECO:0000256" key="4">
    <source>
        <dbReference type="ARBA" id="ARBA00022692"/>
    </source>
</evidence>
<feature type="domain" description="TonB-dependent receptor-like beta-barrel" evidence="10">
    <location>
        <begin position="373"/>
        <end position="965"/>
    </location>
</feature>
<evidence type="ECO:0000259" key="11">
    <source>
        <dbReference type="Pfam" id="PF07715"/>
    </source>
</evidence>
<dbReference type="Pfam" id="PF00593">
    <property type="entry name" value="TonB_dep_Rec_b-barrel"/>
    <property type="match status" value="1"/>
</dbReference>
<evidence type="ECO:0000259" key="10">
    <source>
        <dbReference type="Pfam" id="PF00593"/>
    </source>
</evidence>
<keyword evidence="2 8" id="KW-0813">Transport</keyword>
<keyword evidence="4 8" id="KW-0812">Transmembrane</keyword>
<dbReference type="Gene3D" id="2.170.130.10">
    <property type="entry name" value="TonB-dependent receptor, plug domain"/>
    <property type="match status" value="1"/>
</dbReference>
<name>A0AA37KGJ0_9BACT</name>
<proteinExistence type="inferred from homology"/>
<evidence type="ECO:0000256" key="9">
    <source>
        <dbReference type="RuleBase" id="RU003357"/>
    </source>
</evidence>
<dbReference type="EMBL" id="BQOB01000001">
    <property type="protein sequence ID" value="GKH82134.1"/>
    <property type="molecule type" value="Genomic_DNA"/>
</dbReference>
<dbReference type="InterPro" id="IPR000531">
    <property type="entry name" value="Beta-barrel_TonB"/>
</dbReference>
<dbReference type="Pfam" id="PF13715">
    <property type="entry name" value="CarbopepD_reg_2"/>
    <property type="match status" value="1"/>
</dbReference>
<dbReference type="Pfam" id="PF07715">
    <property type="entry name" value="Plug"/>
    <property type="match status" value="1"/>
</dbReference>
<dbReference type="InterPro" id="IPR036942">
    <property type="entry name" value="Beta-barrel_TonB_sf"/>
</dbReference>
<keyword evidence="3 8" id="KW-1134">Transmembrane beta strand</keyword>
<dbReference type="Gene3D" id="2.60.40.1120">
    <property type="entry name" value="Carboxypeptidase-like, regulatory domain"/>
    <property type="match status" value="1"/>
</dbReference>
<dbReference type="InterPro" id="IPR039426">
    <property type="entry name" value="TonB-dep_rcpt-like"/>
</dbReference>
<dbReference type="GO" id="GO:0009279">
    <property type="term" value="C:cell outer membrane"/>
    <property type="evidence" value="ECO:0007669"/>
    <property type="project" value="UniProtKB-SubCell"/>
</dbReference>
<dbReference type="NCBIfam" id="TIGR04057">
    <property type="entry name" value="SusC_RagA_signa"/>
    <property type="match status" value="1"/>
</dbReference>
<organism evidence="12 13">
    <name type="scientific">Phocaeicola dorei</name>
    <dbReference type="NCBI Taxonomy" id="357276"/>
    <lineage>
        <taxon>Bacteria</taxon>
        <taxon>Pseudomonadati</taxon>
        <taxon>Bacteroidota</taxon>
        <taxon>Bacteroidia</taxon>
        <taxon>Bacteroidales</taxon>
        <taxon>Bacteroidaceae</taxon>
        <taxon>Phocaeicola</taxon>
    </lineage>
</organism>
<dbReference type="InterPro" id="IPR008969">
    <property type="entry name" value="CarboxyPept-like_regulatory"/>
</dbReference>
<sequence length="997" mass="111444">MQLNAQNVNVTGVVTNAMEPLPGVSIIVKGTTTGTVTNEEGKYNISAKAGDWLEFSFIGYSSKKVKVGSQHVINVNMEEDSKMLDELVVVGYGYQRKSDVATSVTTVKTDEMLSYPAGNVAEMLRGRAAGVTVTSTSGRPGSTPSIKIRGTRSISASNAPLYVIDGTPASADEFAVLGAEDIASIEILKDAASQAIYGARASDGVILVTTKRGKAGKTEISYNAYVGIQTLWRNFDFYSPEEFYELRAHARANDLGVDDPSQLTDEQVLSDDLMLKSWRTKNFIDWEDTMLDNALSHNHELSVKTGTEQLKIAASANYYNQEGMVVTGSEYQRASFRLNADLNVTKWLSMGVNSFFALTRSDREDGSFNEFITRPPLAQIYNEDGSYSEFVNSEGERNPFYKAQYYHRKIASDSYRLNFFMDIKPFKGFNYRLNASKYEWINEDKNSKDKDYTGGGASASITESRESDWLIENIITYDIPFTTNTHRLVLMGVQSLDYNLSRSIGYGVNQLPVDMGPDFIENGQFVGSPTRTYSERNLASFMLRAQYSLLDRYMLNLAVRMDGSSRFGKNNKWGTFPSAAFAWRLNQESFLSDVSWLDNLKFRLSYGIVGNQGGIGNYTTLGLVNGSPYEFGDEYYMGYIPSSTFSNPNLKWERSATTNIGLDFSIFKNRLNGTIEYYKTHTSDLLVNRQLNSSLGYTSMLDNLGKTKSQGMDISLNGDIIRTKDLVWNLGTNISWFKNEIVKIDDQVDEFGNPASQPGNKWFIGESINVYYDYKADGIFQYEDFNKLVDGSYELKPTIDTDGDGIADKAIDYQQSVNPGDVKIIDTDGDGVITGDDRVIINKDPKCTASLTSSLTWKGFELFMDWYGLFGGTKLNSYLYNSNDGGSLQGKFNGIKVNYWTPQNPSNEFPRPSVNSGSSNKQCMAYQDASYVRLRTLQLAYNFPKSWISYLSLTKLRVYVTATNLLTFTDYLSYSPELSTGSYPEGRQFVFGINVSF</sequence>